<evidence type="ECO:0000313" key="4">
    <source>
        <dbReference type="Proteomes" id="UP000361836"/>
    </source>
</evidence>
<accession>A0A5K1J3Z8</accession>
<dbReference type="Proteomes" id="UP000330807">
    <property type="component" value="Unassembled WGS sequence"/>
</dbReference>
<dbReference type="EMBL" id="CABWIE010000019">
    <property type="protein sequence ID" value="VWL96365.1"/>
    <property type="molecule type" value="Genomic_DNA"/>
</dbReference>
<evidence type="ECO:0000313" key="3">
    <source>
        <dbReference type="Proteomes" id="UP000330807"/>
    </source>
</evidence>
<reference evidence="3 4" key="1">
    <citation type="submission" date="2019-10" db="EMBL/GenBank/DDBJ databases">
        <authorList>
            <person name="Wolf R A."/>
        </authorList>
    </citation>
    <scope>NUCLEOTIDE SEQUENCE [LARGE SCALE GENOMIC DNA]</scope>
    <source>
        <strain evidence="2">Collinsella_aerofaciens_AK_138A</strain>
        <strain evidence="1">Collinsella_aerofaciens_MC2</strain>
    </source>
</reference>
<dbReference type="Proteomes" id="UP000361836">
    <property type="component" value="Unassembled WGS sequence"/>
</dbReference>
<dbReference type="EMBL" id="CABWIH010000038">
    <property type="protein sequence ID" value="VWL97248.1"/>
    <property type="molecule type" value="Genomic_DNA"/>
</dbReference>
<evidence type="ECO:0000313" key="1">
    <source>
        <dbReference type="EMBL" id="VWL96365.1"/>
    </source>
</evidence>
<evidence type="ECO:0000313" key="2">
    <source>
        <dbReference type="EMBL" id="VWL97248.1"/>
    </source>
</evidence>
<protein>
    <submittedName>
        <fullName evidence="2">Evolved beta-galactosidase subunit beta</fullName>
    </submittedName>
</protein>
<dbReference type="AlphaFoldDB" id="A0A5K1J3Z8"/>
<organism evidence="2 3">
    <name type="scientific">Collinsella aerofaciens</name>
    <dbReference type="NCBI Taxonomy" id="74426"/>
    <lineage>
        <taxon>Bacteria</taxon>
        <taxon>Bacillati</taxon>
        <taxon>Actinomycetota</taxon>
        <taxon>Coriobacteriia</taxon>
        <taxon>Coriobacteriales</taxon>
        <taxon>Coriobacteriaceae</taxon>
        <taxon>Collinsella</taxon>
    </lineage>
</organism>
<sequence length="151" mass="16699">MHVFNSRADFDAQMKSVKKWMRTGQALDGIADLQHDVAYSIGDSLVYWWVYAREAATADLVGHRRYHAVLAPLDGDLTVEVAPKAGLTCTRAYSDIDDRERFEGTGEIVTIPAGGVAVVEIDEAYRVLADTTDPRIVVLHVTVEGYSFPNK</sequence>
<keyword evidence="4" id="KW-1185">Reference proteome</keyword>
<proteinExistence type="predicted"/>
<dbReference type="RefSeq" id="WP_152076611.1">
    <property type="nucleotide sequence ID" value="NZ_CAAKNU010000002.1"/>
</dbReference>
<name>A0A5K1J3Z8_9ACTN</name>
<gene>
    <name evidence="2" type="primary">ebgC</name>
    <name evidence="1" type="ORF">KCJAJFAP_00395</name>
    <name evidence="2" type="ORF">LMKDKBCB_00168</name>
</gene>